<dbReference type="RefSeq" id="XP_013271887.1">
    <property type="nucleotide sequence ID" value="XM_013416433.1"/>
</dbReference>
<dbReference type="InterPro" id="IPR057684">
    <property type="entry name" value="DUF7924"/>
</dbReference>
<dbReference type="PANTHER" id="PTHR42470">
    <property type="entry name" value="VAST DOMAIN-CONTAINING PROTEIN"/>
    <property type="match status" value="1"/>
</dbReference>
<dbReference type="PANTHER" id="PTHR42470:SF2">
    <property type="match status" value="1"/>
</dbReference>
<feature type="compositionally biased region" description="Basic and acidic residues" evidence="1">
    <location>
        <begin position="364"/>
        <end position="379"/>
    </location>
</feature>
<dbReference type="EMBL" id="KN847478">
    <property type="protein sequence ID" value="KIX04751.1"/>
    <property type="molecule type" value="Genomic_DNA"/>
</dbReference>
<gene>
    <name evidence="3" type="ORF">Z518_05621</name>
</gene>
<feature type="compositionally biased region" description="Pro residues" evidence="1">
    <location>
        <begin position="342"/>
        <end position="356"/>
    </location>
</feature>
<feature type="compositionally biased region" description="Basic and acidic residues" evidence="1">
    <location>
        <begin position="410"/>
        <end position="419"/>
    </location>
</feature>
<evidence type="ECO:0000259" key="2">
    <source>
        <dbReference type="Pfam" id="PF25545"/>
    </source>
</evidence>
<feature type="region of interest" description="Disordered" evidence="1">
    <location>
        <begin position="325"/>
        <end position="419"/>
    </location>
</feature>
<dbReference type="GeneID" id="25293692"/>
<organism evidence="3 4">
    <name type="scientific">Rhinocladiella mackenziei CBS 650.93</name>
    <dbReference type="NCBI Taxonomy" id="1442369"/>
    <lineage>
        <taxon>Eukaryota</taxon>
        <taxon>Fungi</taxon>
        <taxon>Dikarya</taxon>
        <taxon>Ascomycota</taxon>
        <taxon>Pezizomycotina</taxon>
        <taxon>Eurotiomycetes</taxon>
        <taxon>Chaetothyriomycetidae</taxon>
        <taxon>Chaetothyriales</taxon>
        <taxon>Herpotrichiellaceae</taxon>
        <taxon>Rhinocladiella</taxon>
    </lineage>
</organism>
<feature type="region of interest" description="Disordered" evidence="1">
    <location>
        <begin position="1"/>
        <end position="24"/>
    </location>
</feature>
<protein>
    <submittedName>
        <fullName evidence="3">Rhinocladiella mackenziei CBS 650.93 unplaced genomic scaffold supercont1.4, whole genome shotgun sequence</fullName>
    </submittedName>
</protein>
<reference evidence="3 4" key="1">
    <citation type="submission" date="2015-01" db="EMBL/GenBank/DDBJ databases">
        <title>The Genome Sequence of Rhinocladiella mackenzie CBS 650.93.</title>
        <authorList>
            <consortium name="The Broad Institute Genomics Platform"/>
            <person name="Cuomo C."/>
            <person name="de Hoog S."/>
            <person name="Gorbushina A."/>
            <person name="Stielow B."/>
            <person name="Teixiera M."/>
            <person name="Abouelleil A."/>
            <person name="Chapman S.B."/>
            <person name="Priest M."/>
            <person name="Young S.K."/>
            <person name="Wortman J."/>
            <person name="Nusbaum C."/>
            <person name="Birren B."/>
        </authorList>
    </citation>
    <scope>NUCLEOTIDE SEQUENCE [LARGE SCALE GENOMIC DNA]</scope>
    <source>
        <strain evidence="3 4">CBS 650.93</strain>
    </source>
</reference>
<evidence type="ECO:0000256" key="1">
    <source>
        <dbReference type="SAM" id="MobiDB-lite"/>
    </source>
</evidence>
<evidence type="ECO:0000313" key="4">
    <source>
        <dbReference type="Proteomes" id="UP000053617"/>
    </source>
</evidence>
<dbReference type="AlphaFoldDB" id="A0A0D2INP1"/>
<name>A0A0D2INP1_9EURO</name>
<dbReference type="OrthoDB" id="5426775at2759"/>
<dbReference type="STRING" id="1442369.A0A0D2INP1"/>
<proteinExistence type="predicted"/>
<feature type="domain" description="DUF7924" evidence="2">
    <location>
        <begin position="88"/>
        <end position="314"/>
    </location>
</feature>
<dbReference type="Pfam" id="PF25545">
    <property type="entry name" value="DUF7924"/>
    <property type="match status" value="1"/>
</dbReference>
<feature type="compositionally biased region" description="Polar residues" evidence="1">
    <location>
        <begin position="383"/>
        <end position="404"/>
    </location>
</feature>
<dbReference type="HOGENOM" id="CLU_038282_0_0_1"/>
<keyword evidence="4" id="KW-1185">Reference proteome</keyword>
<dbReference type="VEuPathDB" id="FungiDB:Z518_05621"/>
<sequence length="419" mass="47109">MPRKPIPFPPSLANGLGSSTISTSNKSEKYAANVHDTDYRQSLGFRNIYIRRNDPPVKLIQRANRIISRSRASPEMDDDTAQQLVVKARKAENESEDVIIQQLVPGIIPAMSMVPDSRLISNVNQTWFNSVPVPVDRDLLTNPLPLPKPKPDVAFGYSETAFNHKQLRTIELLVDQFGRSYAAPDQKVRFPFLEIEFKSQVKNGTHYIATNQAAGAGAVALNGNIELIQRSFGMENFDYDEPQYFSISMDHQLVCVNVHWLKAPAEGGQHSFHVEGLSQHLLNDANGIRAVSRAIKNILDYGADTRLRTLRSALDAYRETVIHNREVANSQRKQGDEFLPKPQTPPPTRGTMPPPEDQVEGGESYEREDTISRPSDKPVEPLQTDQQLRRAQTTALRQEQSQVDVFSKPDVPRPDELRD</sequence>
<evidence type="ECO:0000313" key="3">
    <source>
        <dbReference type="EMBL" id="KIX04751.1"/>
    </source>
</evidence>
<accession>A0A0D2INP1</accession>
<dbReference type="Proteomes" id="UP000053617">
    <property type="component" value="Unassembled WGS sequence"/>
</dbReference>
<feature type="compositionally biased region" description="Pro residues" evidence="1">
    <location>
        <begin position="1"/>
        <end position="10"/>
    </location>
</feature>